<sequence>MRPQKDDEGFGLVEIVVAMVLLALVAVAVLPALWQGVRYTVEQSAVATATRELNALVEQVRETPTCAQVAAAAASTNFTDGRGRALTSVGTYGTCAPKSTVTLRLSATNSSGTSLASAVAIVYIP</sequence>
<organism evidence="2 3">
    <name type="scientific">Microbacterium alkaliflavum</name>
    <dbReference type="NCBI Taxonomy" id="3248839"/>
    <lineage>
        <taxon>Bacteria</taxon>
        <taxon>Bacillati</taxon>
        <taxon>Actinomycetota</taxon>
        <taxon>Actinomycetes</taxon>
        <taxon>Micrococcales</taxon>
        <taxon>Microbacteriaceae</taxon>
        <taxon>Microbacterium</taxon>
    </lineage>
</organism>
<gene>
    <name evidence="2" type="ORF">ACH3VR_19240</name>
</gene>
<dbReference type="InterPro" id="IPR012902">
    <property type="entry name" value="N_methyl_site"/>
</dbReference>
<protein>
    <submittedName>
        <fullName evidence="2">Prepilin-type N-terminal cleavage/methylation domain-containing protein</fullName>
    </submittedName>
</protein>
<dbReference type="RefSeq" id="WP_397557942.1">
    <property type="nucleotide sequence ID" value="NZ_JBIQWL010000010.1"/>
</dbReference>
<dbReference type="NCBIfam" id="TIGR02532">
    <property type="entry name" value="IV_pilin_GFxxxE"/>
    <property type="match status" value="1"/>
</dbReference>
<dbReference type="SUPFAM" id="SSF54523">
    <property type="entry name" value="Pili subunits"/>
    <property type="match status" value="1"/>
</dbReference>
<dbReference type="Proteomes" id="UP001610861">
    <property type="component" value="Unassembled WGS sequence"/>
</dbReference>
<dbReference type="EMBL" id="JBIQWL010000010">
    <property type="protein sequence ID" value="MFH8252511.1"/>
    <property type="molecule type" value="Genomic_DNA"/>
</dbReference>
<comment type="caution">
    <text evidence="2">The sequence shown here is derived from an EMBL/GenBank/DDBJ whole genome shotgun (WGS) entry which is preliminary data.</text>
</comment>
<evidence type="ECO:0000256" key="1">
    <source>
        <dbReference type="SAM" id="Phobius"/>
    </source>
</evidence>
<evidence type="ECO:0000313" key="3">
    <source>
        <dbReference type="Proteomes" id="UP001610861"/>
    </source>
</evidence>
<keyword evidence="1" id="KW-0472">Membrane</keyword>
<dbReference type="Pfam" id="PF07963">
    <property type="entry name" value="N_methyl"/>
    <property type="match status" value="1"/>
</dbReference>
<proteinExistence type="predicted"/>
<reference evidence="2 3" key="1">
    <citation type="submission" date="2024-09" db="EMBL/GenBank/DDBJ databases">
        <authorList>
            <person name="Pan X."/>
        </authorList>
    </citation>
    <scope>NUCLEOTIDE SEQUENCE [LARGE SCALE GENOMIC DNA]</scope>
    <source>
        <strain evidence="2 3">B2969</strain>
    </source>
</reference>
<accession>A0ABW7QCY3</accession>
<keyword evidence="1" id="KW-1133">Transmembrane helix</keyword>
<keyword evidence="1" id="KW-0812">Transmembrane</keyword>
<keyword evidence="3" id="KW-1185">Reference proteome</keyword>
<evidence type="ECO:0000313" key="2">
    <source>
        <dbReference type="EMBL" id="MFH8252511.1"/>
    </source>
</evidence>
<dbReference type="InterPro" id="IPR045584">
    <property type="entry name" value="Pilin-like"/>
</dbReference>
<name>A0ABW7QCY3_9MICO</name>
<feature type="transmembrane region" description="Helical" evidence="1">
    <location>
        <begin position="12"/>
        <end position="34"/>
    </location>
</feature>